<reference evidence="1 2" key="1">
    <citation type="journal article" date="2020" name="Nature">
        <title>Six reference-quality genomes reveal evolution of bat adaptations.</title>
        <authorList>
            <person name="Jebb D."/>
            <person name="Huang Z."/>
            <person name="Pippel M."/>
            <person name="Hughes G.M."/>
            <person name="Lavrichenko K."/>
            <person name="Devanna P."/>
            <person name="Winkler S."/>
            <person name="Jermiin L.S."/>
            <person name="Skirmuntt E.C."/>
            <person name="Katzourakis A."/>
            <person name="Burkitt-Gray L."/>
            <person name="Ray D.A."/>
            <person name="Sullivan K.A.M."/>
            <person name="Roscito J.G."/>
            <person name="Kirilenko B.M."/>
            <person name="Davalos L.M."/>
            <person name="Corthals A.P."/>
            <person name="Power M.L."/>
            <person name="Jones G."/>
            <person name="Ransome R.D."/>
            <person name="Dechmann D.K.N."/>
            <person name="Locatelli A.G."/>
            <person name="Puechmaille S.J."/>
            <person name="Fedrigo O."/>
            <person name="Jarvis E.D."/>
            <person name="Hiller M."/>
            <person name="Vernes S.C."/>
            <person name="Myers E.W."/>
            <person name="Teeling E.C."/>
        </authorList>
    </citation>
    <scope>NUCLEOTIDE SEQUENCE [LARGE SCALE GENOMIC DNA]</scope>
    <source>
        <strain evidence="1">MRouAeg1</strain>
        <tissue evidence="1">Muscle</tissue>
    </source>
</reference>
<sequence>MCLYSELEVQAKPLPFPEAPGPLVLGRNHQPRFPTFQGRPFLKTLTASSASRVSVILFDFPNFIFWGARIWVVTSISSFLVSYADQSDHFLGQSCILRLWATWVGRQSLESPHCSLTVAWTSLV</sequence>
<keyword evidence="2" id="KW-1185">Reference proteome</keyword>
<accession>A0A7J8B9F1</accession>
<name>A0A7J8B9F1_ROUAE</name>
<proteinExistence type="predicted"/>
<dbReference type="AlphaFoldDB" id="A0A7J8B9F1"/>
<dbReference type="EMBL" id="JACASE010000018">
    <property type="protein sequence ID" value="KAF6395338.1"/>
    <property type="molecule type" value="Genomic_DNA"/>
</dbReference>
<dbReference type="Proteomes" id="UP000593571">
    <property type="component" value="Unassembled WGS sequence"/>
</dbReference>
<protein>
    <submittedName>
        <fullName evidence="1">Uncharacterized protein</fullName>
    </submittedName>
</protein>
<evidence type="ECO:0000313" key="1">
    <source>
        <dbReference type="EMBL" id="KAF6395338.1"/>
    </source>
</evidence>
<evidence type="ECO:0000313" key="2">
    <source>
        <dbReference type="Proteomes" id="UP000593571"/>
    </source>
</evidence>
<comment type="caution">
    <text evidence="1">The sequence shown here is derived from an EMBL/GenBank/DDBJ whole genome shotgun (WGS) entry which is preliminary data.</text>
</comment>
<gene>
    <name evidence="1" type="ORF">HJG63_009901</name>
</gene>
<organism evidence="1 2">
    <name type="scientific">Rousettus aegyptiacus</name>
    <name type="common">Egyptian fruit bat</name>
    <name type="synonym">Pteropus aegyptiacus</name>
    <dbReference type="NCBI Taxonomy" id="9407"/>
    <lineage>
        <taxon>Eukaryota</taxon>
        <taxon>Metazoa</taxon>
        <taxon>Chordata</taxon>
        <taxon>Craniata</taxon>
        <taxon>Vertebrata</taxon>
        <taxon>Euteleostomi</taxon>
        <taxon>Mammalia</taxon>
        <taxon>Eutheria</taxon>
        <taxon>Laurasiatheria</taxon>
        <taxon>Chiroptera</taxon>
        <taxon>Yinpterochiroptera</taxon>
        <taxon>Pteropodoidea</taxon>
        <taxon>Pteropodidae</taxon>
        <taxon>Rousettinae</taxon>
        <taxon>Rousettus</taxon>
    </lineage>
</organism>